<sequence>MLNQLTEDIKDAMRAKDKVRLRTLRSLRAALQKKQIDGRDGSGEEAELSEQEVLTVIRKEAKQRKESIEQFEEGGRDDLVAKEQEELNVLEEYLPDPLSDEKLHAIIDDIIEETGASSMADMGRVMGPAMSKLRGQVDGGRVQQIVKDKLMG</sequence>
<dbReference type="Gene3D" id="1.10.10.410">
    <property type="match status" value="1"/>
</dbReference>
<dbReference type="Gene3D" id="1.10.1510.10">
    <property type="entry name" value="Uncharacterised protein YqeY/AIM41 PF09424, N-terminal domain"/>
    <property type="match status" value="1"/>
</dbReference>
<dbReference type="InterPro" id="IPR042184">
    <property type="entry name" value="YqeY/Aim41_N"/>
</dbReference>
<keyword evidence="1" id="KW-0808">Transferase</keyword>
<comment type="caution">
    <text evidence="1">The sequence shown here is derived from an EMBL/GenBank/DDBJ whole genome shotgun (WGS) entry which is preliminary data.</text>
</comment>
<dbReference type="Pfam" id="PF09424">
    <property type="entry name" value="YqeY"/>
    <property type="match status" value="1"/>
</dbReference>
<dbReference type="GO" id="GO:0016740">
    <property type="term" value="F:transferase activity"/>
    <property type="evidence" value="ECO:0007669"/>
    <property type="project" value="UniProtKB-KW"/>
</dbReference>
<reference evidence="1 2" key="1">
    <citation type="submission" date="2017-10" db="EMBL/GenBank/DDBJ databases">
        <title>Draft genome of Longimonas halophila.</title>
        <authorList>
            <person name="Goh K.M."/>
            <person name="Shamsir M.S."/>
            <person name="Lim S.W."/>
        </authorList>
    </citation>
    <scope>NUCLEOTIDE SEQUENCE [LARGE SCALE GENOMIC DNA]</scope>
    <source>
        <strain evidence="1 2">KCTC 42399</strain>
    </source>
</reference>
<organism evidence="1 2">
    <name type="scientific">Longimonas halophila</name>
    <dbReference type="NCBI Taxonomy" id="1469170"/>
    <lineage>
        <taxon>Bacteria</taxon>
        <taxon>Pseudomonadati</taxon>
        <taxon>Rhodothermota</taxon>
        <taxon>Rhodothermia</taxon>
        <taxon>Rhodothermales</taxon>
        <taxon>Salisaetaceae</taxon>
        <taxon>Longimonas</taxon>
    </lineage>
</organism>
<dbReference type="EMBL" id="PDEP01000001">
    <property type="protein sequence ID" value="PEN09327.1"/>
    <property type="molecule type" value="Genomic_DNA"/>
</dbReference>
<proteinExistence type="predicted"/>
<dbReference type="InterPro" id="IPR023168">
    <property type="entry name" value="GatB_Yqey_C_2"/>
</dbReference>
<gene>
    <name evidence="1" type="ORF">CRI93_00940</name>
</gene>
<dbReference type="OrthoDB" id="9788127at2"/>
<dbReference type="InterPro" id="IPR019004">
    <property type="entry name" value="YqeY/Aim41"/>
</dbReference>
<dbReference type="RefSeq" id="WP_098060726.1">
    <property type="nucleotide sequence ID" value="NZ_PDEP01000001.1"/>
</dbReference>
<dbReference type="PANTHER" id="PTHR28055">
    <property type="entry name" value="ALTERED INHERITANCE OF MITOCHONDRIA PROTEIN 41, MITOCHONDRIAL"/>
    <property type="match status" value="1"/>
</dbReference>
<dbReference type="InterPro" id="IPR003789">
    <property type="entry name" value="Asn/Gln_tRNA_amidoTrase-B-like"/>
</dbReference>
<evidence type="ECO:0000313" key="1">
    <source>
        <dbReference type="EMBL" id="PEN09327.1"/>
    </source>
</evidence>
<dbReference type="PANTHER" id="PTHR28055:SF1">
    <property type="entry name" value="ALTERED INHERITANCE OF MITOCHONDRIA PROTEIN 41, MITOCHONDRIAL"/>
    <property type="match status" value="1"/>
</dbReference>
<keyword evidence="2" id="KW-1185">Reference proteome</keyword>
<dbReference type="Proteomes" id="UP000221024">
    <property type="component" value="Unassembled WGS sequence"/>
</dbReference>
<accession>A0A2H3NQ57</accession>
<dbReference type="GO" id="GO:0016884">
    <property type="term" value="F:carbon-nitrogen ligase activity, with glutamine as amido-N-donor"/>
    <property type="evidence" value="ECO:0007669"/>
    <property type="project" value="InterPro"/>
</dbReference>
<protein>
    <submittedName>
        <fullName evidence="1">Glutamyl-tRNA amidotransferase</fullName>
    </submittedName>
</protein>
<name>A0A2H3NQ57_9BACT</name>
<dbReference type="SUPFAM" id="SSF89095">
    <property type="entry name" value="GatB/YqeY motif"/>
    <property type="match status" value="1"/>
</dbReference>
<dbReference type="AlphaFoldDB" id="A0A2H3NQ57"/>
<evidence type="ECO:0000313" key="2">
    <source>
        <dbReference type="Proteomes" id="UP000221024"/>
    </source>
</evidence>